<dbReference type="AlphaFoldDB" id="A0A967AUK7"/>
<feature type="domain" description="Endonuclease/exonuclease/phosphatase" evidence="1">
    <location>
        <begin position="1"/>
        <end position="243"/>
    </location>
</feature>
<evidence type="ECO:0000313" key="3">
    <source>
        <dbReference type="Proteomes" id="UP000707206"/>
    </source>
</evidence>
<name>A0A967AUK7_9FLAO</name>
<dbReference type="PANTHER" id="PTHR12121">
    <property type="entry name" value="CARBON CATABOLITE REPRESSOR PROTEIN 4"/>
    <property type="match status" value="1"/>
</dbReference>
<evidence type="ECO:0000313" key="2">
    <source>
        <dbReference type="EMBL" id="NHF59470.1"/>
    </source>
</evidence>
<dbReference type="SUPFAM" id="SSF56219">
    <property type="entry name" value="DNase I-like"/>
    <property type="match status" value="1"/>
</dbReference>
<sequence length="252" mass="29331">MTYNIKYDDINDTVNNWNDRKDAMVRLLQKEQPSFIGLQEALLRQLTYLDEALPDYRYIGVGRDDGKQKGEFSPILYDDSRYHMLRSNTFWLSRTPEKVSVGWDAALERICTYGLFENKQTMEKLWVFNTHFDHVGTKARKKSVRLIVKKIKEVNSQNLPVVFMGDLNLTPDQKPIEYLQTKMDDGLLISENPMKGPSGTFNGFDSPAPINRRIDYIFVKDLAVSTYLHLDERLENRKHISDHLPVIALLEK</sequence>
<accession>A0A967AUK7</accession>
<keyword evidence="2" id="KW-0540">Nuclease</keyword>
<gene>
    <name evidence="2" type="ORF">FK220_008970</name>
</gene>
<proteinExistence type="predicted"/>
<dbReference type="Proteomes" id="UP000707206">
    <property type="component" value="Unassembled WGS sequence"/>
</dbReference>
<dbReference type="CDD" id="cd09083">
    <property type="entry name" value="EEP-1"/>
    <property type="match status" value="1"/>
</dbReference>
<comment type="caution">
    <text evidence="2">The sequence shown here is derived from an EMBL/GenBank/DDBJ whole genome shotgun (WGS) entry which is preliminary data.</text>
</comment>
<organism evidence="2 3">
    <name type="scientific">Pelagihabitans pacificus</name>
    <dbReference type="NCBI Taxonomy" id="2696054"/>
    <lineage>
        <taxon>Bacteria</taxon>
        <taxon>Pseudomonadati</taxon>
        <taxon>Bacteroidota</taxon>
        <taxon>Flavobacteriia</taxon>
        <taxon>Flavobacteriales</taxon>
        <taxon>Flavobacteriaceae</taxon>
        <taxon>Pelagihabitans</taxon>
    </lineage>
</organism>
<dbReference type="InterPro" id="IPR005135">
    <property type="entry name" value="Endo/exonuclease/phosphatase"/>
</dbReference>
<keyword evidence="3" id="KW-1185">Reference proteome</keyword>
<dbReference type="PANTHER" id="PTHR12121:SF36">
    <property type="entry name" value="ENDONUCLEASE_EXONUCLEASE_PHOSPHATASE DOMAIN-CONTAINING PROTEIN"/>
    <property type="match status" value="1"/>
</dbReference>
<protein>
    <submittedName>
        <fullName evidence="2">Endonuclease/exonuclease/phosphatase family protein</fullName>
    </submittedName>
</protein>
<dbReference type="InterPro" id="IPR036691">
    <property type="entry name" value="Endo/exonu/phosph_ase_sf"/>
</dbReference>
<dbReference type="InterPro" id="IPR050410">
    <property type="entry name" value="CCR4/nocturin_mRNA_transcr"/>
</dbReference>
<evidence type="ECO:0000259" key="1">
    <source>
        <dbReference type="Pfam" id="PF03372"/>
    </source>
</evidence>
<dbReference type="EMBL" id="VIKU02000002">
    <property type="protein sequence ID" value="NHF59470.1"/>
    <property type="molecule type" value="Genomic_DNA"/>
</dbReference>
<dbReference type="Gene3D" id="3.60.10.10">
    <property type="entry name" value="Endonuclease/exonuclease/phosphatase"/>
    <property type="match status" value="1"/>
</dbReference>
<reference evidence="2" key="2">
    <citation type="submission" date="2020-03" db="EMBL/GenBank/DDBJ databases">
        <title>Flavobacteriaceae bacterium strain TP-CH-4, a member of the family Flavobacteriaceae isolated from a deep-sea seamount.</title>
        <authorList>
            <person name="Zhang D.-C."/>
        </authorList>
    </citation>
    <scope>NUCLEOTIDE SEQUENCE</scope>
    <source>
        <strain evidence="2">TP-CH-4</strain>
    </source>
</reference>
<keyword evidence="2" id="KW-0255">Endonuclease</keyword>
<dbReference type="GO" id="GO:0000175">
    <property type="term" value="F:3'-5'-RNA exonuclease activity"/>
    <property type="evidence" value="ECO:0007669"/>
    <property type="project" value="TreeGrafter"/>
</dbReference>
<dbReference type="Pfam" id="PF03372">
    <property type="entry name" value="Exo_endo_phos"/>
    <property type="match status" value="1"/>
</dbReference>
<reference evidence="2" key="1">
    <citation type="submission" date="2019-07" db="EMBL/GenBank/DDBJ databases">
        <authorList>
            <person name="De-Chao Zhang Q."/>
        </authorList>
    </citation>
    <scope>NUCLEOTIDE SEQUENCE</scope>
    <source>
        <strain evidence="2">TP-CH-4</strain>
    </source>
</reference>
<dbReference type="GO" id="GO:0004519">
    <property type="term" value="F:endonuclease activity"/>
    <property type="evidence" value="ECO:0007669"/>
    <property type="project" value="UniProtKB-KW"/>
</dbReference>
<keyword evidence="2" id="KW-0378">Hydrolase</keyword>